<protein>
    <submittedName>
        <fullName evidence="1">TniQ protein</fullName>
    </submittedName>
</protein>
<accession>A0A1W2AXB7</accession>
<name>A0A1W2AXB7_9MICO</name>
<gene>
    <name evidence="1" type="ORF">SAMN06296429_106268</name>
</gene>
<organism evidence="1 2">
    <name type="scientific">Janibacter indicus</name>
    <dbReference type="NCBI Taxonomy" id="857417"/>
    <lineage>
        <taxon>Bacteria</taxon>
        <taxon>Bacillati</taxon>
        <taxon>Actinomycetota</taxon>
        <taxon>Actinomycetes</taxon>
        <taxon>Micrococcales</taxon>
        <taxon>Intrasporangiaceae</taxon>
        <taxon>Janibacter</taxon>
    </lineage>
</organism>
<dbReference type="RefSeq" id="WP_084451131.1">
    <property type="nucleotide sequence ID" value="NZ_FWXN01000006.1"/>
</dbReference>
<proteinExistence type="predicted"/>
<sequence>MTEPAPPPLPARPDLRPGEDIAALLARTASANHTTVRELTGLQVHSRVWEEPPDDLLHRVAALTSTAVDELRPATLRGAYPGMAPERARTGRRYAGQPATCPQCQIATVAARLNIVVLCPNCGCFLHDAYFPHPSHPGPDIEAVHREMLATLCSAGESQRARDRLTRLESLMAGLEHALWTNWPPLLPGESTLWREAVVDFLRWGLQPGRVVARPPYISATTLALTWAASATQAAARDLADQIAIMGDPWLPARDLVPRWPDAHTGCEAVLSLILDHGIHVGHIPTTMRRNHDLLVLPEATRTIRTAEAVALTSLVAQARNSDLSIRDIHTLHAATINPQVARLAEHITEDVDTYRRLAAHLAFLLEEGLPPLAQRREALRNVKMIPHGVIEELPAAAAHTPDAGRLAAAWVWLDATLGRPAGGPHAQMAPRLLLAFDHDMNPEGRLLLRDWWQHHLQLSATVAVDALPRLGRDHGERRVS</sequence>
<evidence type="ECO:0000313" key="2">
    <source>
        <dbReference type="Proteomes" id="UP000192634"/>
    </source>
</evidence>
<dbReference type="OrthoDB" id="4361826at2"/>
<dbReference type="AlphaFoldDB" id="A0A1W2AXB7"/>
<dbReference type="EMBL" id="FWXN01000006">
    <property type="protein sequence ID" value="SMC65355.1"/>
    <property type="molecule type" value="Genomic_DNA"/>
</dbReference>
<dbReference type="Proteomes" id="UP000192634">
    <property type="component" value="Unassembled WGS sequence"/>
</dbReference>
<reference evidence="1 2" key="1">
    <citation type="submission" date="2017-04" db="EMBL/GenBank/DDBJ databases">
        <authorList>
            <person name="Afonso C.L."/>
            <person name="Miller P.J."/>
            <person name="Scott M.A."/>
            <person name="Spackman E."/>
            <person name="Goraichik I."/>
            <person name="Dimitrov K.M."/>
            <person name="Suarez D.L."/>
            <person name="Swayne D.E."/>
        </authorList>
    </citation>
    <scope>NUCLEOTIDE SEQUENCE [LARGE SCALE GENOMIC DNA]</scope>
    <source>
        <strain evidence="1 2">CGMCC 1.12511</strain>
    </source>
</reference>
<evidence type="ECO:0000313" key="1">
    <source>
        <dbReference type="EMBL" id="SMC65355.1"/>
    </source>
</evidence>